<dbReference type="PANTHER" id="PTHR12066:SF0">
    <property type="entry name" value="TELOMERASE REVERSE TRANSCRIPTASE"/>
    <property type="match status" value="1"/>
</dbReference>
<dbReference type="InterPro" id="IPR003545">
    <property type="entry name" value="Telomerase_RT"/>
</dbReference>
<keyword evidence="4" id="KW-1185">Reference proteome</keyword>
<dbReference type="GO" id="GO:0042162">
    <property type="term" value="F:telomeric DNA binding"/>
    <property type="evidence" value="ECO:0007669"/>
    <property type="project" value="TreeGrafter"/>
</dbReference>
<keyword evidence="1" id="KW-0548">Nucleotidyltransferase</keyword>
<comment type="subcellular location">
    <subcellularLocation>
        <location evidence="1">Nucleus</location>
    </subcellularLocation>
    <subcellularLocation>
        <location evidence="1">Chromosome</location>
        <location evidence="1">Telomere</location>
    </subcellularLocation>
</comment>
<reference evidence="3" key="1">
    <citation type="submission" date="2023-03" db="EMBL/GenBank/DDBJ databases">
        <title>Massive genome expansion in bonnet fungi (Mycena s.s.) driven by repeated elements and novel gene families across ecological guilds.</title>
        <authorList>
            <consortium name="Lawrence Berkeley National Laboratory"/>
            <person name="Harder C.B."/>
            <person name="Miyauchi S."/>
            <person name="Viragh M."/>
            <person name="Kuo A."/>
            <person name="Thoen E."/>
            <person name="Andreopoulos B."/>
            <person name="Lu D."/>
            <person name="Skrede I."/>
            <person name="Drula E."/>
            <person name="Henrissat B."/>
            <person name="Morin E."/>
            <person name="Kohler A."/>
            <person name="Barry K."/>
            <person name="LaButti K."/>
            <person name="Morin E."/>
            <person name="Salamov A."/>
            <person name="Lipzen A."/>
            <person name="Mereny Z."/>
            <person name="Hegedus B."/>
            <person name="Baldrian P."/>
            <person name="Stursova M."/>
            <person name="Weitz H."/>
            <person name="Taylor A."/>
            <person name="Grigoriev I.V."/>
            <person name="Nagy L.G."/>
            <person name="Martin F."/>
            <person name="Kauserud H."/>
        </authorList>
    </citation>
    <scope>NUCLEOTIDE SEQUENCE</scope>
    <source>
        <strain evidence="3">CBHHK188m</strain>
    </source>
</reference>
<dbReference type="EMBL" id="JARJLG010000044">
    <property type="protein sequence ID" value="KAJ7761910.1"/>
    <property type="molecule type" value="Genomic_DNA"/>
</dbReference>
<comment type="catalytic activity">
    <reaction evidence="1">
        <text>DNA(n) + a 2'-deoxyribonucleoside 5'-triphosphate = DNA(n+1) + diphosphate</text>
        <dbReference type="Rhea" id="RHEA:22508"/>
        <dbReference type="Rhea" id="RHEA-COMP:17339"/>
        <dbReference type="Rhea" id="RHEA-COMP:17340"/>
        <dbReference type="ChEBI" id="CHEBI:33019"/>
        <dbReference type="ChEBI" id="CHEBI:61560"/>
        <dbReference type="ChEBI" id="CHEBI:173112"/>
        <dbReference type="EC" id="2.7.7.49"/>
    </reaction>
</comment>
<dbReference type="Gene3D" id="1.10.357.90">
    <property type="match status" value="1"/>
</dbReference>
<comment type="caution">
    <text evidence="3">The sequence shown here is derived from an EMBL/GenBank/DDBJ whole genome shotgun (WGS) entry which is preliminary data.</text>
</comment>
<keyword evidence="1" id="KW-0479">Metal-binding</keyword>
<keyword evidence="1" id="KW-0539">Nucleus</keyword>
<evidence type="ECO:0000259" key="2">
    <source>
        <dbReference type="Pfam" id="PF21399"/>
    </source>
</evidence>
<dbReference type="GO" id="GO:0046872">
    <property type="term" value="F:metal ion binding"/>
    <property type="evidence" value="ECO:0007669"/>
    <property type="project" value="UniProtKB-KW"/>
</dbReference>
<dbReference type="Proteomes" id="UP001215280">
    <property type="component" value="Unassembled WGS sequence"/>
</dbReference>
<comment type="similarity">
    <text evidence="1">Belongs to the reverse transcriptase family. Telomerase subfamily.</text>
</comment>
<evidence type="ECO:0000256" key="1">
    <source>
        <dbReference type="RuleBase" id="RU365061"/>
    </source>
</evidence>
<organism evidence="3 4">
    <name type="scientific">Mycena maculata</name>
    <dbReference type="NCBI Taxonomy" id="230809"/>
    <lineage>
        <taxon>Eukaryota</taxon>
        <taxon>Fungi</taxon>
        <taxon>Dikarya</taxon>
        <taxon>Basidiomycota</taxon>
        <taxon>Agaricomycotina</taxon>
        <taxon>Agaricomycetes</taxon>
        <taxon>Agaricomycetidae</taxon>
        <taxon>Agaricales</taxon>
        <taxon>Marasmiineae</taxon>
        <taxon>Mycenaceae</taxon>
        <taxon>Mycena</taxon>
    </lineage>
</organism>
<dbReference type="GO" id="GO:0007004">
    <property type="term" value="P:telomere maintenance via telomerase"/>
    <property type="evidence" value="ECO:0007669"/>
    <property type="project" value="TreeGrafter"/>
</dbReference>
<dbReference type="PANTHER" id="PTHR12066">
    <property type="entry name" value="TELOMERASE REVERSE TRANSCRIPTASE"/>
    <property type="match status" value="1"/>
</dbReference>
<sequence>MLQLAKARSHIIFNDIDLNTQHAVYLNIYQNFLLSALKMNGYIRDWGLDTKKHAPFLRDTVEQMIIYASAAIRNKASTQFSKTHGGRSDVQKTAVTWCVSRLHVVLRKSLRGFRRLGLHAFHTVLSRKPARYSSLLKDLQAYLGKPLNRRYGRRFEAVTREGLAELAPI</sequence>
<dbReference type="Pfam" id="PF21399">
    <property type="entry name" value="TERT_C"/>
    <property type="match status" value="1"/>
</dbReference>
<keyword evidence="1" id="KW-0158">Chromosome</keyword>
<comment type="function">
    <text evidence="1">Telomerase is a ribonucleoprotein enzyme essential for the replication of chromosome termini in most eukaryotes. It elongates telomeres. It is a reverse transcriptase that adds simple sequence repeats to chromosome ends by copying a template sequence within the RNA component of the enzyme.</text>
</comment>
<dbReference type="EC" id="2.7.7.49" evidence="1"/>
<keyword evidence="1" id="KW-0460">Magnesium</keyword>
<dbReference type="AlphaFoldDB" id="A0AAD7NII1"/>
<keyword evidence="1" id="KW-0779">Telomere</keyword>
<dbReference type="InterPro" id="IPR049139">
    <property type="entry name" value="TERT_C"/>
</dbReference>
<proteinExistence type="inferred from homology"/>
<dbReference type="GO" id="GO:0000781">
    <property type="term" value="C:chromosome, telomeric region"/>
    <property type="evidence" value="ECO:0007669"/>
    <property type="project" value="UniProtKB-SubCell"/>
</dbReference>
<keyword evidence="1" id="KW-0695">RNA-directed DNA polymerase</keyword>
<name>A0AAD7NII1_9AGAR</name>
<feature type="domain" description="Telomerase reverse transcriptase C-terminal extension" evidence="2">
    <location>
        <begin position="1"/>
        <end position="103"/>
    </location>
</feature>
<accession>A0AAD7NII1</accession>
<evidence type="ECO:0000313" key="4">
    <source>
        <dbReference type="Proteomes" id="UP001215280"/>
    </source>
</evidence>
<keyword evidence="1" id="KW-0808">Transferase</keyword>
<gene>
    <name evidence="3" type="ORF">DFH07DRAFT_413246</name>
</gene>
<dbReference type="GO" id="GO:0003720">
    <property type="term" value="F:telomerase activity"/>
    <property type="evidence" value="ECO:0007669"/>
    <property type="project" value="InterPro"/>
</dbReference>
<evidence type="ECO:0000313" key="3">
    <source>
        <dbReference type="EMBL" id="KAJ7761910.1"/>
    </source>
</evidence>
<dbReference type="GO" id="GO:0000333">
    <property type="term" value="C:telomerase catalytic core complex"/>
    <property type="evidence" value="ECO:0007669"/>
    <property type="project" value="TreeGrafter"/>
</dbReference>
<dbReference type="GO" id="GO:0070034">
    <property type="term" value="F:telomerase RNA binding"/>
    <property type="evidence" value="ECO:0007669"/>
    <property type="project" value="TreeGrafter"/>
</dbReference>
<protein>
    <recommendedName>
        <fullName evidence="1">Telomerase reverse transcriptase</fullName>
        <ecNumber evidence="1">2.7.7.49</ecNumber>
    </recommendedName>
    <alternativeName>
        <fullName evidence="1">Telomerase catalytic subunit</fullName>
    </alternativeName>
</protein>